<feature type="region of interest" description="Disordered" evidence="1">
    <location>
        <begin position="23"/>
        <end position="55"/>
    </location>
</feature>
<reference evidence="2" key="1">
    <citation type="submission" date="2022-07" db="EMBL/GenBank/DDBJ databases">
        <authorList>
            <person name="Macas J."/>
            <person name="Novak P."/>
            <person name="Neumann P."/>
        </authorList>
    </citation>
    <scope>NUCLEOTIDE SEQUENCE</scope>
</reference>
<evidence type="ECO:0000313" key="2">
    <source>
        <dbReference type="EMBL" id="CAH9099001.1"/>
    </source>
</evidence>
<protein>
    <submittedName>
        <fullName evidence="2">Uncharacterized protein</fullName>
    </submittedName>
</protein>
<proteinExistence type="predicted"/>
<sequence>MPESQLPDKLYNESNATCQLSLPRRNLPHSRGESHLVISPQSLTAPSSYTEGEQSQINPCFETYSENILNNEPAGGGVVVDPL</sequence>
<organism evidence="2 3">
    <name type="scientific">Cuscuta epithymum</name>
    <dbReference type="NCBI Taxonomy" id="186058"/>
    <lineage>
        <taxon>Eukaryota</taxon>
        <taxon>Viridiplantae</taxon>
        <taxon>Streptophyta</taxon>
        <taxon>Embryophyta</taxon>
        <taxon>Tracheophyta</taxon>
        <taxon>Spermatophyta</taxon>
        <taxon>Magnoliopsida</taxon>
        <taxon>eudicotyledons</taxon>
        <taxon>Gunneridae</taxon>
        <taxon>Pentapetalae</taxon>
        <taxon>asterids</taxon>
        <taxon>lamiids</taxon>
        <taxon>Solanales</taxon>
        <taxon>Convolvulaceae</taxon>
        <taxon>Cuscuteae</taxon>
        <taxon>Cuscuta</taxon>
        <taxon>Cuscuta subgen. Cuscuta</taxon>
    </lineage>
</organism>
<dbReference type="EMBL" id="CAMAPF010000104">
    <property type="protein sequence ID" value="CAH9099001.1"/>
    <property type="molecule type" value="Genomic_DNA"/>
</dbReference>
<accession>A0AAV0DJR1</accession>
<gene>
    <name evidence="2" type="ORF">CEPIT_LOCUS14689</name>
</gene>
<name>A0AAV0DJR1_9ASTE</name>
<comment type="caution">
    <text evidence="2">The sequence shown here is derived from an EMBL/GenBank/DDBJ whole genome shotgun (WGS) entry which is preliminary data.</text>
</comment>
<keyword evidence="3" id="KW-1185">Reference proteome</keyword>
<evidence type="ECO:0000256" key="1">
    <source>
        <dbReference type="SAM" id="MobiDB-lite"/>
    </source>
</evidence>
<dbReference type="Proteomes" id="UP001152523">
    <property type="component" value="Unassembled WGS sequence"/>
</dbReference>
<dbReference type="AlphaFoldDB" id="A0AAV0DJR1"/>
<evidence type="ECO:0000313" key="3">
    <source>
        <dbReference type="Proteomes" id="UP001152523"/>
    </source>
</evidence>
<feature type="compositionally biased region" description="Polar residues" evidence="1">
    <location>
        <begin position="39"/>
        <end position="55"/>
    </location>
</feature>